<keyword evidence="2" id="KW-1185">Reference proteome</keyword>
<dbReference type="AlphaFoldDB" id="A0A2S9KHH8"/>
<evidence type="ECO:0000313" key="2">
    <source>
        <dbReference type="Proteomes" id="UP000238326"/>
    </source>
</evidence>
<dbReference type="GO" id="GO:0050308">
    <property type="term" value="F:sugar-phosphatase activity"/>
    <property type="evidence" value="ECO:0007669"/>
    <property type="project" value="TreeGrafter"/>
</dbReference>
<sequence>MNLKPMPHLIFDMDGTIIDSMPVHRSSWAQFAARYGLSEQAEELERATSGRTGVEGMRALFGAALPLELAQAYVHEKEALYREQFGAQFRWVGGFERFALRARSLGLRCGLGTAGDRHNVRFCLERLPRPDLDGLFEVCVGGDEGLPGKPDPAIFLAVAQRMGVAPADCLVFEDSPAGIAAAGNAGMRAIALLTSHSAEELAGPHVLAAVPDYDALLASPHCPF</sequence>
<accession>A0A2S9KHH8</accession>
<dbReference type="InterPro" id="IPR036412">
    <property type="entry name" value="HAD-like_sf"/>
</dbReference>
<name>A0A2S9KHH8_9BURK</name>
<dbReference type="InterPro" id="IPR023214">
    <property type="entry name" value="HAD_sf"/>
</dbReference>
<gene>
    <name evidence="1" type="ORF">C6P61_03595</name>
</gene>
<dbReference type="SFLD" id="SFLDS00003">
    <property type="entry name" value="Haloacid_Dehalogenase"/>
    <property type="match status" value="1"/>
</dbReference>
<dbReference type="PANTHER" id="PTHR43481">
    <property type="entry name" value="FRUCTOSE-1-PHOSPHATE PHOSPHATASE"/>
    <property type="match status" value="1"/>
</dbReference>
<dbReference type="SFLD" id="SFLDG01129">
    <property type="entry name" value="C1.5:_HAD__Beta-PGM__Phosphata"/>
    <property type="match status" value="1"/>
</dbReference>
<dbReference type="InterPro" id="IPR051806">
    <property type="entry name" value="HAD-like_SPP"/>
</dbReference>
<reference evidence="1 2" key="1">
    <citation type="submission" date="2018-03" db="EMBL/GenBank/DDBJ databases">
        <title>Comparative genomics illustrates the genes involved in a hyperalkaliphilic mechanisms of Serpentinomonas isolated from highly-alkaline calcium-rich serpentinized springs.</title>
        <authorList>
            <person name="Suzuki S."/>
            <person name="Ishii S."/>
            <person name="Walworth N."/>
            <person name="Bird L."/>
            <person name="Kuenen J.G."/>
            <person name="Nealson K.H."/>
        </authorList>
    </citation>
    <scope>NUCLEOTIDE SEQUENCE [LARGE SCALE GENOMIC DNA]</scope>
    <source>
        <strain evidence="1 2">83</strain>
    </source>
</reference>
<dbReference type="EMBL" id="PVLR01000009">
    <property type="protein sequence ID" value="PRD69884.1"/>
    <property type="molecule type" value="Genomic_DNA"/>
</dbReference>
<dbReference type="OrthoDB" id="5293434at2"/>
<dbReference type="SUPFAM" id="SSF56784">
    <property type="entry name" value="HAD-like"/>
    <property type="match status" value="1"/>
</dbReference>
<protein>
    <submittedName>
        <fullName evidence="1">HAD family phosphatase</fullName>
    </submittedName>
</protein>
<dbReference type="InterPro" id="IPR006439">
    <property type="entry name" value="HAD-SF_hydro_IA"/>
</dbReference>
<dbReference type="Pfam" id="PF00702">
    <property type="entry name" value="Hydrolase"/>
    <property type="match status" value="1"/>
</dbReference>
<dbReference type="Proteomes" id="UP000238326">
    <property type="component" value="Unassembled WGS sequence"/>
</dbReference>
<dbReference type="Gene3D" id="3.40.50.1000">
    <property type="entry name" value="HAD superfamily/HAD-like"/>
    <property type="match status" value="1"/>
</dbReference>
<dbReference type="Gene3D" id="1.10.150.240">
    <property type="entry name" value="Putative phosphatase, domain 2"/>
    <property type="match status" value="1"/>
</dbReference>
<organism evidence="1 2">
    <name type="scientific">Malikia spinosa</name>
    <dbReference type="NCBI Taxonomy" id="86180"/>
    <lineage>
        <taxon>Bacteria</taxon>
        <taxon>Pseudomonadati</taxon>
        <taxon>Pseudomonadota</taxon>
        <taxon>Betaproteobacteria</taxon>
        <taxon>Burkholderiales</taxon>
        <taxon>Comamonadaceae</taxon>
        <taxon>Malikia</taxon>
    </lineage>
</organism>
<dbReference type="SFLD" id="SFLDG01135">
    <property type="entry name" value="C1.5.6:_HAD__Beta-PGM__Phospha"/>
    <property type="match status" value="1"/>
</dbReference>
<proteinExistence type="predicted"/>
<dbReference type="PANTHER" id="PTHR43481:SF4">
    <property type="entry name" value="GLYCEROL-1-PHOSPHATE PHOSPHOHYDROLASE 1-RELATED"/>
    <property type="match status" value="1"/>
</dbReference>
<dbReference type="InterPro" id="IPR023198">
    <property type="entry name" value="PGP-like_dom2"/>
</dbReference>
<comment type="caution">
    <text evidence="1">The sequence shown here is derived from an EMBL/GenBank/DDBJ whole genome shotgun (WGS) entry which is preliminary data.</text>
</comment>
<evidence type="ECO:0000313" key="1">
    <source>
        <dbReference type="EMBL" id="PRD69884.1"/>
    </source>
</evidence>
<dbReference type="NCBIfam" id="TIGR01509">
    <property type="entry name" value="HAD-SF-IA-v3"/>
    <property type="match status" value="1"/>
</dbReference>